<gene>
    <name evidence="7" type="ORF">S03H2_42155</name>
</gene>
<evidence type="ECO:0000256" key="4">
    <source>
        <dbReference type="ARBA" id="ARBA00023136"/>
    </source>
</evidence>
<dbReference type="Gene3D" id="1.20.1080.10">
    <property type="entry name" value="Glycerol uptake facilitator protein"/>
    <property type="match status" value="1"/>
</dbReference>
<sequence length="272" mass="29163">LGFGLGKLLGGLAFSLGLILVVVAGSELFTGNCLIVAPWMSARISGSQLLRNWGIVYFSNLAGALILVVLIFYAQFWALDSYRVGVNALMIANAKVNLAFVPALYRGIMCNVLVCLAVWLCFAARSVTSRILVIVFPITAFVACGFEHSIANMFFIPMGMAMAGQAEVAQAAGVTAAQITNVTALGFVHNLIPVTIGNVIGGSSVGMLYWLVFLRKERAAEVVAARRWLGRFVTVEAQPQKVWTPDVETTALLSVLAKARDDATFLAQLSEN</sequence>
<accession>X1JZ75</accession>
<keyword evidence="2 6" id="KW-0812">Transmembrane</keyword>
<name>X1JZ75_9ZZZZ</name>
<protein>
    <recommendedName>
        <fullName evidence="8">Formate/nitrite transporter family protein</fullName>
    </recommendedName>
</protein>
<evidence type="ECO:0000256" key="5">
    <source>
        <dbReference type="ARBA" id="ARBA00049660"/>
    </source>
</evidence>
<feature type="transmembrane region" description="Helical" evidence="6">
    <location>
        <begin position="12"/>
        <end position="35"/>
    </location>
</feature>
<evidence type="ECO:0000256" key="2">
    <source>
        <dbReference type="ARBA" id="ARBA00022692"/>
    </source>
</evidence>
<evidence type="ECO:0000256" key="3">
    <source>
        <dbReference type="ARBA" id="ARBA00022989"/>
    </source>
</evidence>
<feature type="transmembrane region" description="Helical" evidence="6">
    <location>
        <begin position="131"/>
        <end position="156"/>
    </location>
</feature>
<keyword evidence="4 6" id="KW-0472">Membrane</keyword>
<evidence type="ECO:0000313" key="7">
    <source>
        <dbReference type="EMBL" id="GAH75128.1"/>
    </source>
</evidence>
<feature type="transmembrane region" description="Helical" evidence="6">
    <location>
        <begin position="191"/>
        <end position="212"/>
    </location>
</feature>
<reference evidence="7" key="1">
    <citation type="journal article" date="2014" name="Front. Microbiol.">
        <title>High frequency of phylogenetically diverse reductive dehalogenase-homologous genes in deep subseafloor sedimentary metagenomes.</title>
        <authorList>
            <person name="Kawai M."/>
            <person name="Futagami T."/>
            <person name="Toyoda A."/>
            <person name="Takaki Y."/>
            <person name="Nishi S."/>
            <person name="Hori S."/>
            <person name="Arai W."/>
            <person name="Tsubouchi T."/>
            <person name="Morono Y."/>
            <person name="Uchiyama I."/>
            <person name="Ito T."/>
            <person name="Fujiyama A."/>
            <person name="Inagaki F."/>
            <person name="Takami H."/>
        </authorList>
    </citation>
    <scope>NUCLEOTIDE SEQUENCE</scope>
    <source>
        <strain evidence="7">Expedition CK06-06</strain>
    </source>
</reference>
<dbReference type="InterPro" id="IPR000292">
    <property type="entry name" value="For/NO2_transpt"/>
</dbReference>
<feature type="non-terminal residue" evidence="7">
    <location>
        <position position="272"/>
    </location>
</feature>
<dbReference type="PROSITE" id="PS01006">
    <property type="entry name" value="FORMATE_NITRITE_TP_2"/>
    <property type="match status" value="1"/>
</dbReference>
<evidence type="ECO:0000256" key="1">
    <source>
        <dbReference type="ARBA" id="ARBA00004141"/>
    </source>
</evidence>
<dbReference type="GO" id="GO:0015499">
    <property type="term" value="F:formate transmembrane transporter activity"/>
    <property type="evidence" value="ECO:0007669"/>
    <property type="project" value="TreeGrafter"/>
</dbReference>
<keyword evidence="3 6" id="KW-1133">Transmembrane helix</keyword>
<dbReference type="PROSITE" id="PS01005">
    <property type="entry name" value="FORMATE_NITRITE_TP_1"/>
    <property type="match status" value="1"/>
</dbReference>
<comment type="similarity">
    <text evidence="5">Belongs to the FNT transporter (TC 1.A.16) family.</text>
</comment>
<dbReference type="PANTHER" id="PTHR30520">
    <property type="entry name" value="FORMATE TRANSPORTER-RELATED"/>
    <property type="match status" value="1"/>
</dbReference>
<dbReference type="InterPro" id="IPR023271">
    <property type="entry name" value="Aquaporin-like"/>
</dbReference>
<dbReference type="PANTHER" id="PTHR30520:SF6">
    <property type="entry name" value="FORMATE_NITRATE FAMILY TRANSPORTER (EUROFUNG)"/>
    <property type="match status" value="1"/>
</dbReference>
<organism evidence="7">
    <name type="scientific">marine sediment metagenome</name>
    <dbReference type="NCBI Taxonomy" id="412755"/>
    <lineage>
        <taxon>unclassified sequences</taxon>
        <taxon>metagenomes</taxon>
        <taxon>ecological metagenomes</taxon>
    </lineage>
</organism>
<comment type="subcellular location">
    <subcellularLocation>
        <location evidence="1">Membrane</location>
        <topology evidence="1">Multi-pass membrane protein</topology>
    </subcellularLocation>
</comment>
<dbReference type="InterPro" id="IPR024002">
    <property type="entry name" value="For/NO2_transpt_CS"/>
</dbReference>
<evidence type="ECO:0008006" key="8">
    <source>
        <dbReference type="Google" id="ProtNLM"/>
    </source>
</evidence>
<dbReference type="EMBL" id="BARU01026222">
    <property type="protein sequence ID" value="GAH75128.1"/>
    <property type="molecule type" value="Genomic_DNA"/>
</dbReference>
<feature type="non-terminal residue" evidence="7">
    <location>
        <position position="1"/>
    </location>
</feature>
<dbReference type="GO" id="GO:0005886">
    <property type="term" value="C:plasma membrane"/>
    <property type="evidence" value="ECO:0007669"/>
    <property type="project" value="TreeGrafter"/>
</dbReference>
<comment type="caution">
    <text evidence="7">The sequence shown here is derived from an EMBL/GenBank/DDBJ whole genome shotgun (WGS) entry which is preliminary data.</text>
</comment>
<feature type="transmembrane region" description="Helical" evidence="6">
    <location>
        <begin position="55"/>
        <end position="78"/>
    </location>
</feature>
<dbReference type="AlphaFoldDB" id="X1JZ75"/>
<proteinExistence type="inferred from homology"/>
<evidence type="ECO:0000256" key="6">
    <source>
        <dbReference type="SAM" id="Phobius"/>
    </source>
</evidence>
<feature type="transmembrane region" description="Helical" evidence="6">
    <location>
        <begin position="98"/>
        <end position="124"/>
    </location>
</feature>
<dbReference type="Pfam" id="PF01226">
    <property type="entry name" value="Form_Nir_trans"/>
    <property type="match status" value="1"/>
</dbReference>